<evidence type="ECO:0000256" key="4">
    <source>
        <dbReference type="HAMAP-Rule" id="MF_01928"/>
    </source>
</evidence>
<evidence type="ECO:0000256" key="3">
    <source>
        <dbReference type="ARBA" id="ARBA00022840"/>
    </source>
</evidence>
<comment type="catalytic activity">
    <reaction evidence="4 5">
        <text>5-amino-1-(5-phospho-beta-D-ribosyl)imidazole + hydrogencarbonate + ATP = 5-carboxyamino-1-(5-phospho-D-ribosyl)imidazole + ADP + phosphate + 2 H(+)</text>
        <dbReference type="Rhea" id="RHEA:19317"/>
        <dbReference type="ChEBI" id="CHEBI:15378"/>
        <dbReference type="ChEBI" id="CHEBI:17544"/>
        <dbReference type="ChEBI" id="CHEBI:30616"/>
        <dbReference type="ChEBI" id="CHEBI:43474"/>
        <dbReference type="ChEBI" id="CHEBI:58730"/>
        <dbReference type="ChEBI" id="CHEBI:137981"/>
        <dbReference type="ChEBI" id="CHEBI:456216"/>
        <dbReference type="EC" id="6.3.4.18"/>
    </reaction>
</comment>
<evidence type="ECO:0000256" key="2">
    <source>
        <dbReference type="ARBA" id="ARBA00022755"/>
    </source>
</evidence>
<dbReference type="InterPro" id="IPR016185">
    <property type="entry name" value="PreATP-grasp_dom_sf"/>
</dbReference>
<dbReference type="InterPro" id="IPR003135">
    <property type="entry name" value="ATP-grasp_carboxylate-amine"/>
</dbReference>
<organism evidence="7 8">
    <name type="scientific">Pseudonocardia halophobica</name>
    <dbReference type="NCBI Taxonomy" id="29401"/>
    <lineage>
        <taxon>Bacteria</taxon>
        <taxon>Bacillati</taxon>
        <taxon>Actinomycetota</taxon>
        <taxon>Actinomycetes</taxon>
        <taxon>Pseudonocardiales</taxon>
        <taxon>Pseudonocardiaceae</taxon>
        <taxon>Pseudonocardia</taxon>
    </lineage>
</organism>
<comment type="subunit">
    <text evidence="4 5">Homodimer.</text>
</comment>
<dbReference type="GO" id="GO:0006189">
    <property type="term" value="P:'de novo' IMP biosynthetic process"/>
    <property type="evidence" value="ECO:0007669"/>
    <property type="project" value="UniProtKB-UniRule"/>
</dbReference>
<dbReference type="PANTHER" id="PTHR11609:SF5">
    <property type="entry name" value="PHOSPHORIBOSYLAMINOIMIDAZOLE CARBOXYLASE"/>
    <property type="match status" value="1"/>
</dbReference>
<dbReference type="InterPro" id="IPR011761">
    <property type="entry name" value="ATP-grasp"/>
</dbReference>
<dbReference type="InterPro" id="IPR013815">
    <property type="entry name" value="ATP_grasp_subdomain_1"/>
</dbReference>
<dbReference type="EMBL" id="BSFQ01000034">
    <property type="protein sequence ID" value="GLL14627.1"/>
    <property type="molecule type" value="Genomic_DNA"/>
</dbReference>
<dbReference type="NCBIfam" id="NF004679">
    <property type="entry name" value="PRK06019.1-5"/>
    <property type="match status" value="1"/>
</dbReference>
<feature type="binding site" evidence="4">
    <location>
        <begin position="185"/>
        <end position="188"/>
    </location>
    <ligand>
        <name>ATP</name>
        <dbReference type="ChEBI" id="CHEBI:30616"/>
    </ligand>
</feature>
<dbReference type="GO" id="GO:0005524">
    <property type="term" value="F:ATP binding"/>
    <property type="evidence" value="ECO:0007669"/>
    <property type="project" value="UniProtKB-UniRule"/>
</dbReference>
<sequence length="411" mass="43885">MSTSAPRRDFPVVGMVGGGQLARMTHQAAIGLGQSLRVLAVKPDEPAPLVAPDVVPGGADDLAALEALAVGCDALTFDHEGVPQEHLRALVANGVPVRPHPDALQHAQDKLVMRRRLSAMGLPVPAFAEITTPEQVDAFAAEHGWPVVLKAARGGYDGRGVWFLRDADPDLVRELLAAGTPLLAEEAVTMRRELAAQVARSPFGQAAAWPVVETVQEAGQCVEVLAPAPDLAEERALEAQSLALRIAQELDVTGLLAVELFETDSGLVINELAMRPHNSGHWTIEGARTSQFEQHLRAVLDYPLGTTTMTAPVVVMANVLGADRTPEMSVDERIHHLFARFPDVKVHLYGKGERPLRKVGHVNVLGTDLAETRRKAVLAAQWLSTAEWTDGWSVHDGAAAAGAPTEAGARV</sequence>
<dbReference type="InterPro" id="IPR040686">
    <property type="entry name" value="PurK_C"/>
</dbReference>
<dbReference type="InterPro" id="IPR005875">
    <property type="entry name" value="PurK"/>
</dbReference>
<comment type="function">
    <text evidence="5">Catalyzes the ATP-dependent conversion of 5-aminoimidazole ribonucleotide (AIR) and HCO(3)- to N5-carboxyaminoimidazole ribonucleotide (N5-CAIR).</text>
</comment>
<keyword evidence="3 4" id="KW-0067">ATP-binding</keyword>
<dbReference type="GO" id="GO:0005829">
    <property type="term" value="C:cytosol"/>
    <property type="evidence" value="ECO:0007669"/>
    <property type="project" value="TreeGrafter"/>
</dbReference>
<reference evidence="7" key="2">
    <citation type="submission" date="2023-01" db="EMBL/GenBank/DDBJ databases">
        <authorList>
            <person name="Sun Q."/>
            <person name="Evtushenko L."/>
        </authorList>
    </citation>
    <scope>NUCLEOTIDE SEQUENCE</scope>
    <source>
        <strain evidence="7">VKM Ac-1069</strain>
    </source>
</reference>
<dbReference type="SUPFAM" id="SSF52440">
    <property type="entry name" value="PreATP-grasp domain"/>
    <property type="match status" value="1"/>
</dbReference>
<proteinExistence type="inferred from homology"/>
<dbReference type="PANTHER" id="PTHR11609">
    <property type="entry name" value="PURINE BIOSYNTHESIS PROTEIN 6/7, PUR6/7"/>
    <property type="match status" value="1"/>
</dbReference>
<dbReference type="HAMAP" id="MF_01928">
    <property type="entry name" value="PurK"/>
    <property type="match status" value="1"/>
</dbReference>
<comment type="caution">
    <text evidence="4">Lacks conserved residue(s) required for the propagation of feature annotation.</text>
</comment>
<keyword evidence="4 5" id="KW-0436">Ligase</keyword>
<feature type="domain" description="ATP-grasp" evidence="6">
    <location>
        <begin position="114"/>
        <end position="300"/>
    </location>
</feature>
<dbReference type="Pfam" id="PF02222">
    <property type="entry name" value="ATP-grasp"/>
    <property type="match status" value="1"/>
</dbReference>
<feature type="binding site" evidence="4">
    <location>
        <position position="150"/>
    </location>
    <ligand>
        <name>ATP</name>
        <dbReference type="ChEBI" id="CHEBI:30616"/>
    </ligand>
</feature>
<dbReference type="EC" id="6.3.4.18" evidence="4 5"/>
<dbReference type="NCBIfam" id="TIGR01161">
    <property type="entry name" value="purK"/>
    <property type="match status" value="1"/>
</dbReference>
<dbReference type="AlphaFoldDB" id="A0A9W6L6L4"/>
<comment type="similarity">
    <text evidence="4 5">Belongs to the PurK/PurT family.</text>
</comment>
<feature type="binding site" evidence="4">
    <location>
        <position position="110"/>
    </location>
    <ligand>
        <name>ATP</name>
        <dbReference type="ChEBI" id="CHEBI:30616"/>
    </ligand>
</feature>
<dbReference type="InterPro" id="IPR011054">
    <property type="entry name" value="Rudment_hybrid_motif"/>
</dbReference>
<dbReference type="SUPFAM" id="SSF51246">
    <property type="entry name" value="Rudiment single hybrid motif"/>
    <property type="match status" value="1"/>
</dbReference>
<evidence type="ECO:0000256" key="1">
    <source>
        <dbReference type="ARBA" id="ARBA00022741"/>
    </source>
</evidence>
<dbReference type="Gene3D" id="3.30.1490.20">
    <property type="entry name" value="ATP-grasp fold, A domain"/>
    <property type="match status" value="1"/>
</dbReference>
<comment type="function">
    <text evidence="4">Catalyzes the ATP-dependent conversion of 5-aminoimidazole ribonucleotide (AIR) and HCO(3)(-) to N5-carboxyaminoimidazole ribonucleotide (N5-CAIR).</text>
</comment>
<reference evidence="7" key="1">
    <citation type="journal article" date="2014" name="Int. J. Syst. Evol. Microbiol.">
        <title>Complete genome sequence of Corynebacterium casei LMG S-19264T (=DSM 44701T), isolated from a smear-ripened cheese.</title>
        <authorList>
            <consortium name="US DOE Joint Genome Institute (JGI-PGF)"/>
            <person name="Walter F."/>
            <person name="Albersmeier A."/>
            <person name="Kalinowski J."/>
            <person name="Ruckert C."/>
        </authorList>
    </citation>
    <scope>NUCLEOTIDE SEQUENCE</scope>
    <source>
        <strain evidence="7">VKM Ac-1069</strain>
    </source>
</reference>
<evidence type="ECO:0000313" key="8">
    <source>
        <dbReference type="Proteomes" id="UP001143463"/>
    </source>
</evidence>
<keyword evidence="1 4" id="KW-0547">Nucleotide-binding</keyword>
<dbReference type="Pfam" id="PF22660">
    <property type="entry name" value="RS_preATP-grasp-like"/>
    <property type="match status" value="1"/>
</dbReference>
<keyword evidence="8" id="KW-1185">Reference proteome</keyword>
<keyword evidence="2 4" id="KW-0658">Purine biosynthesis</keyword>
<accession>A0A9W6L6L4</accession>
<dbReference type="SUPFAM" id="SSF56059">
    <property type="entry name" value="Glutathione synthetase ATP-binding domain-like"/>
    <property type="match status" value="1"/>
</dbReference>
<feature type="binding site" evidence="4">
    <location>
        <begin position="270"/>
        <end position="271"/>
    </location>
    <ligand>
        <name>ATP</name>
        <dbReference type="ChEBI" id="CHEBI:30616"/>
    </ligand>
</feature>
<comment type="pathway">
    <text evidence="4 5">Purine metabolism; IMP biosynthesis via de novo pathway; 5-amino-1-(5-phospho-D-ribosyl)imidazole-4-carboxylate from 5-amino-1-(5-phospho-D-ribosyl)imidazole (N5-CAIR route): step 1/2.</text>
</comment>
<gene>
    <name evidence="4 5 7" type="primary">purK</name>
    <name evidence="7" type="ORF">GCM10017577_57750</name>
</gene>
<evidence type="ECO:0000259" key="6">
    <source>
        <dbReference type="PROSITE" id="PS50975"/>
    </source>
</evidence>
<feature type="binding site" evidence="4">
    <location>
        <position position="193"/>
    </location>
    <ligand>
        <name>ATP</name>
        <dbReference type="ChEBI" id="CHEBI:30616"/>
    </ligand>
</feature>
<dbReference type="GO" id="GO:0034028">
    <property type="term" value="F:5-(carboxyamino)imidazole ribonucleotide synthase activity"/>
    <property type="evidence" value="ECO:0007669"/>
    <property type="project" value="UniProtKB-UniRule"/>
</dbReference>
<comment type="caution">
    <text evidence="7">The sequence shown here is derived from an EMBL/GenBank/DDBJ whole genome shotgun (WGS) entry which is preliminary data.</text>
</comment>
<evidence type="ECO:0000256" key="5">
    <source>
        <dbReference type="RuleBase" id="RU361200"/>
    </source>
</evidence>
<dbReference type="GO" id="GO:0046872">
    <property type="term" value="F:metal ion binding"/>
    <property type="evidence" value="ECO:0007669"/>
    <property type="project" value="InterPro"/>
</dbReference>
<dbReference type="InterPro" id="IPR054350">
    <property type="entry name" value="PurT/PurK_preATP-grasp"/>
</dbReference>
<dbReference type="RefSeq" id="WP_269323008.1">
    <property type="nucleotide sequence ID" value="NZ_BAAAUZ010000021.1"/>
</dbReference>
<dbReference type="Pfam" id="PF17769">
    <property type="entry name" value="PurK_C"/>
    <property type="match status" value="1"/>
</dbReference>
<dbReference type="Gene3D" id="3.30.470.20">
    <property type="entry name" value="ATP-grasp fold, B domain"/>
    <property type="match status" value="1"/>
</dbReference>
<dbReference type="NCBIfam" id="NF004680">
    <property type="entry name" value="PRK06019.1-6"/>
    <property type="match status" value="1"/>
</dbReference>
<dbReference type="GO" id="GO:0004638">
    <property type="term" value="F:phosphoribosylaminoimidazole carboxylase activity"/>
    <property type="evidence" value="ECO:0007669"/>
    <property type="project" value="InterPro"/>
</dbReference>
<dbReference type="Gene3D" id="3.40.50.20">
    <property type="match status" value="1"/>
</dbReference>
<protein>
    <recommendedName>
        <fullName evidence="4 5">N5-carboxyaminoimidazole ribonucleotide synthase</fullName>
        <shortName evidence="4 5">N5-CAIR synthase</shortName>
        <ecNumber evidence="4 5">6.3.4.18</ecNumber>
    </recommendedName>
    <alternativeName>
        <fullName evidence="4 5">5-(carboxyamino)imidazole ribonucleotide synthetase</fullName>
    </alternativeName>
</protein>
<dbReference type="Proteomes" id="UP001143463">
    <property type="component" value="Unassembled WGS sequence"/>
</dbReference>
<evidence type="ECO:0000313" key="7">
    <source>
        <dbReference type="EMBL" id="GLL14627.1"/>
    </source>
</evidence>
<dbReference type="PROSITE" id="PS50975">
    <property type="entry name" value="ATP_GRASP"/>
    <property type="match status" value="1"/>
</dbReference>
<name>A0A9W6L6L4_9PSEU</name>